<evidence type="ECO:0000256" key="1">
    <source>
        <dbReference type="ARBA" id="ARBA00001974"/>
    </source>
</evidence>
<dbReference type="InterPro" id="IPR006050">
    <property type="entry name" value="DNA_photolyase_N"/>
</dbReference>
<protein>
    <recommendedName>
        <fullName evidence="4">Deoxyribodipyrimidine photo-lyase</fullName>
        <ecNumber evidence="3">4.1.99.3</ecNumber>
    </recommendedName>
    <alternativeName>
        <fullName evidence="11">DNA photolyase</fullName>
    </alternativeName>
</protein>
<dbReference type="Pfam" id="PF00875">
    <property type="entry name" value="DNA_photolyase"/>
    <property type="match status" value="1"/>
</dbReference>
<evidence type="ECO:0000259" key="14">
    <source>
        <dbReference type="PROSITE" id="PS51645"/>
    </source>
</evidence>
<dbReference type="PANTHER" id="PTHR10211">
    <property type="entry name" value="DEOXYRIBODIPYRIMIDINE PHOTOLYASE"/>
    <property type="match status" value="1"/>
</dbReference>
<dbReference type="InterPro" id="IPR036155">
    <property type="entry name" value="Crypto/Photolyase_N_sf"/>
</dbReference>
<organism evidence="15">
    <name type="scientific">Albugo laibachii Nc14</name>
    <dbReference type="NCBI Taxonomy" id="890382"/>
    <lineage>
        <taxon>Eukaryota</taxon>
        <taxon>Sar</taxon>
        <taxon>Stramenopiles</taxon>
        <taxon>Oomycota</taxon>
        <taxon>Peronosporomycetes</taxon>
        <taxon>Albuginales</taxon>
        <taxon>Albuginaceae</taxon>
        <taxon>Albugo</taxon>
    </lineage>
</organism>
<dbReference type="InterPro" id="IPR036134">
    <property type="entry name" value="Crypto/Photolyase_FAD-like_sf"/>
</dbReference>
<keyword evidence="8" id="KW-0238">DNA-binding</keyword>
<evidence type="ECO:0000256" key="6">
    <source>
        <dbReference type="ARBA" id="ARBA00022763"/>
    </source>
</evidence>
<dbReference type="Gene3D" id="1.10.579.10">
    <property type="entry name" value="DNA Cyclobutane Dipyrimidine Photolyase, subunit A, domain 3"/>
    <property type="match status" value="1"/>
</dbReference>
<dbReference type="GO" id="GO:0000719">
    <property type="term" value="P:photoreactive repair"/>
    <property type="evidence" value="ECO:0007669"/>
    <property type="project" value="TreeGrafter"/>
</dbReference>
<gene>
    <name evidence="15" type="primary">AlNc14C9G1153</name>
    <name evidence="15" type="ORF">ALNC14_013300</name>
</gene>
<comment type="catalytic activity">
    <reaction evidence="12">
        <text>cyclobutadipyrimidine (in DNA) = 2 pyrimidine residues (in DNA).</text>
        <dbReference type="EC" id="4.1.99.3"/>
    </reaction>
</comment>
<keyword evidence="13" id="KW-0812">Transmembrane</keyword>
<dbReference type="AlphaFoldDB" id="F0W2A2"/>
<keyword evidence="7" id="KW-0274">FAD</keyword>
<keyword evidence="5" id="KW-0285">Flavoprotein</keyword>
<evidence type="ECO:0000256" key="11">
    <source>
        <dbReference type="ARBA" id="ARBA00031671"/>
    </source>
</evidence>
<keyword evidence="6" id="KW-0227">DNA damage</keyword>
<evidence type="ECO:0000256" key="2">
    <source>
        <dbReference type="ARBA" id="ARBA00006409"/>
    </source>
</evidence>
<keyword evidence="9" id="KW-0234">DNA repair</keyword>
<evidence type="ECO:0000313" key="15">
    <source>
        <dbReference type="EMBL" id="CCA15187.1"/>
    </source>
</evidence>
<dbReference type="GO" id="GO:0003677">
    <property type="term" value="F:DNA binding"/>
    <property type="evidence" value="ECO:0007669"/>
    <property type="project" value="UniProtKB-KW"/>
</dbReference>
<evidence type="ECO:0000256" key="12">
    <source>
        <dbReference type="ARBA" id="ARBA00033999"/>
    </source>
</evidence>
<dbReference type="HOGENOM" id="CLU_367792_0_0_1"/>
<keyword evidence="10 15" id="KW-0456">Lyase</keyword>
<sequence length="779" mass="89378">MTFCKSVWEKETRANGMRAEILRQLGNEKASTSTTFLLDQINKPQFFHFRDQYLEPWYLHLPYSLDANEFSSILSPNTIPVSNHMQPRRKMRVSRLREYTQHQYECLMNADGTYLWLFSEISPLMRLASHAQARVYCLEDQTTGLTPHSEEMVNLPLATDSETEIRKKQYTHSTTTHMIGSTKYTKNNESMSSLMRIYLSLKHILGIVMIFPFIVLVVASVPQILPSKWLQIRSEPQWSRLLSWITHYRLLAVSGITKFAMASIRNKLEACIRLPSGFQNERIRWLYDGISHARIQQKPSYLLYWMQTSVRTKYNYSLEYAIAAAAALHIPLQVVYFFSDQSTVPASQLPKDPNAFAFSTERHAKFALEGLACTEKRLRERGLSFKVLYHTPEKDPPLVDGDSSSFCRKQLLSKCAQHALLVVTDRPYLRPAALDTLKCATNASETQLPWGMVQIEGDVVVPCETTSKKEEYAARTIRPKITQLLPSFIKELEHVSVPDFVQSVDRNLFQFPTRYFLVKSPASDTNEDILEFNLSQLKDILALLKVDRNVPGLSNFRGGEDEASLLTKVFLEKKLSNYALGRNEPSNDGTSNISLYLHFGHISPVRIALATHKIKAASSKASRDAFLEEMIVRRELSVNMVVFNPHTYDSMECIPNFAKKTLEDHANDKRPFLYTLEELEAAKTYDQFWNAAQMEMLFSGKMHGYMRMYWAKKILEWSASPTQAYTHALYLNNKYCLDAPDPNSYTGIAWSFGKHDQGWKERPIFGKQATKRSLTAGDK</sequence>
<comment type="similarity">
    <text evidence="2">Belongs to the DNA photolyase class-2 family.</text>
</comment>
<reference evidence="15" key="1">
    <citation type="journal article" date="2011" name="PLoS Biol.">
        <title>Gene gain and loss during evolution of obligate parasitism in the white rust pathogen of Arabidopsis thaliana.</title>
        <authorList>
            <person name="Kemen E."/>
            <person name="Gardiner A."/>
            <person name="Schultz-Larsen T."/>
            <person name="Kemen A.C."/>
            <person name="Balmuth A.L."/>
            <person name="Robert-Seilaniantz A."/>
            <person name="Bailey K."/>
            <person name="Holub E."/>
            <person name="Studholme D.J."/>
            <person name="Maclean D."/>
            <person name="Jones J.D."/>
        </authorList>
    </citation>
    <scope>NUCLEOTIDE SEQUENCE</scope>
</reference>
<comment type="cofactor">
    <cofactor evidence="1">
        <name>FAD</name>
        <dbReference type="ChEBI" id="CHEBI:57692"/>
    </cofactor>
</comment>
<dbReference type="SUPFAM" id="SSF48173">
    <property type="entry name" value="Cryptochrome/photolyase FAD-binding domain"/>
    <property type="match status" value="1"/>
</dbReference>
<evidence type="ECO:0000256" key="7">
    <source>
        <dbReference type="ARBA" id="ARBA00022827"/>
    </source>
</evidence>
<evidence type="ECO:0000256" key="3">
    <source>
        <dbReference type="ARBA" id="ARBA00013149"/>
    </source>
</evidence>
<dbReference type="InterPro" id="IPR014729">
    <property type="entry name" value="Rossmann-like_a/b/a_fold"/>
</dbReference>
<evidence type="ECO:0000256" key="10">
    <source>
        <dbReference type="ARBA" id="ARBA00023239"/>
    </source>
</evidence>
<evidence type="ECO:0000256" key="4">
    <source>
        <dbReference type="ARBA" id="ARBA00014046"/>
    </source>
</evidence>
<reference evidence="15" key="2">
    <citation type="submission" date="2011-02" db="EMBL/GenBank/DDBJ databases">
        <authorList>
            <person name="MacLean D."/>
        </authorList>
    </citation>
    <scope>NUCLEOTIDE SEQUENCE</scope>
</reference>
<dbReference type="PROSITE" id="PS51645">
    <property type="entry name" value="PHR_CRY_ALPHA_BETA"/>
    <property type="match status" value="1"/>
</dbReference>
<dbReference type="EMBL" id="FR824054">
    <property type="protein sequence ID" value="CCA15187.1"/>
    <property type="molecule type" value="Genomic_DNA"/>
</dbReference>
<dbReference type="InterPro" id="IPR052219">
    <property type="entry name" value="Photolyase_Class-2"/>
</dbReference>
<dbReference type="GO" id="GO:0003904">
    <property type="term" value="F:deoxyribodipyrimidine photo-lyase activity"/>
    <property type="evidence" value="ECO:0007669"/>
    <property type="project" value="UniProtKB-EC"/>
</dbReference>
<proteinExistence type="inferred from homology"/>
<feature type="domain" description="Photolyase/cryptochrome alpha/beta" evidence="14">
    <location>
        <begin position="300"/>
        <end position="463"/>
    </location>
</feature>
<dbReference type="EC" id="4.1.99.3" evidence="3"/>
<evidence type="ECO:0000256" key="9">
    <source>
        <dbReference type="ARBA" id="ARBA00023204"/>
    </source>
</evidence>
<dbReference type="Gene3D" id="3.40.50.620">
    <property type="entry name" value="HUPs"/>
    <property type="match status" value="1"/>
</dbReference>
<evidence type="ECO:0000256" key="5">
    <source>
        <dbReference type="ARBA" id="ARBA00022630"/>
    </source>
</evidence>
<dbReference type="FunFam" id="1.10.579.10:FF:000002">
    <property type="entry name" value="Deoxyribodipyrimidine photolyase"/>
    <property type="match status" value="1"/>
</dbReference>
<name>F0W2A2_9STRA</name>
<dbReference type="Gene3D" id="1.25.40.80">
    <property type="match status" value="1"/>
</dbReference>
<keyword evidence="13" id="KW-0472">Membrane</keyword>
<dbReference type="SUPFAM" id="SSF52425">
    <property type="entry name" value="Cryptochrome/photolyase, N-terminal domain"/>
    <property type="match status" value="1"/>
</dbReference>
<feature type="transmembrane region" description="Helical" evidence="13">
    <location>
        <begin position="204"/>
        <end position="225"/>
    </location>
</feature>
<evidence type="ECO:0000256" key="13">
    <source>
        <dbReference type="SAM" id="Phobius"/>
    </source>
</evidence>
<dbReference type="PANTHER" id="PTHR10211:SF0">
    <property type="entry name" value="DEOXYRIBODIPYRIMIDINE PHOTO-LYASE"/>
    <property type="match status" value="1"/>
</dbReference>
<keyword evidence="13" id="KW-1133">Transmembrane helix</keyword>
<evidence type="ECO:0000256" key="8">
    <source>
        <dbReference type="ARBA" id="ARBA00023125"/>
    </source>
</evidence>
<accession>F0W2A2</accession>